<reference evidence="2 3" key="1">
    <citation type="submission" date="2023-03" db="EMBL/GenBank/DDBJ databases">
        <title>High-quality genome of Scylla paramamosain provides insights in environmental adaptation.</title>
        <authorList>
            <person name="Zhang L."/>
        </authorList>
    </citation>
    <scope>NUCLEOTIDE SEQUENCE [LARGE SCALE GENOMIC DNA]</scope>
    <source>
        <strain evidence="2">LZ_2023a</strain>
        <tissue evidence="2">Muscle</tissue>
    </source>
</reference>
<proteinExistence type="predicted"/>
<accession>A0AAW0USW2</accession>
<feature type="region of interest" description="Disordered" evidence="1">
    <location>
        <begin position="45"/>
        <end position="64"/>
    </location>
</feature>
<dbReference type="EMBL" id="JARAKH010000006">
    <property type="protein sequence ID" value="KAK8403228.1"/>
    <property type="molecule type" value="Genomic_DNA"/>
</dbReference>
<sequence length="113" mass="12340">MNRVRLFLPPWTRALTGAWTRVQAGIRELDPRVAWDPITSRDSITAGTQSIGRDPRAAWDPINSRNSITARTRVPVGIHERPGIQLPAGTGVPPGHEHCVDLSLSLSLSLSSE</sequence>
<dbReference type="AlphaFoldDB" id="A0AAW0USW2"/>
<dbReference type="EMBL" id="JARAKH010000006">
    <property type="protein sequence ID" value="KAK8403229.1"/>
    <property type="molecule type" value="Genomic_DNA"/>
</dbReference>
<protein>
    <submittedName>
        <fullName evidence="2">Uncharacterized protein</fullName>
    </submittedName>
</protein>
<evidence type="ECO:0000313" key="2">
    <source>
        <dbReference type="EMBL" id="KAK8403229.1"/>
    </source>
</evidence>
<gene>
    <name evidence="2" type="ORF">O3P69_000397</name>
</gene>
<keyword evidence="3" id="KW-1185">Reference proteome</keyword>
<dbReference type="Proteomes" id="UP001487740">
    <property type="component" value="Unassembled WGS sequence"/>
</dbReference>
<evidence type="ECO:0000256" key="1">
    <source>
        <dbReference type="SAM" id="MobiDB-lite"/>
    </source>
</evidence>
<organism evidence="2 3">
    <name type="scientific">Scylla paramamosain</name>
    <name type="common">Mud crab</name>
    <dbReference type="NCBI Taxonomy" id="85552"/>
    <lineage>
        <taxon>Eukaryota</taxon>
        <taxon>Metazoa</taxon>
        <taxon>Ecdysozoa</taxon>
        <taxon>Arthropoda</taxon>
        <taxon>Crustacea</taxon>
        <taxon>Multicrustacea</taxon>
        <taxon>Malacostraca</taxon>
        <taxon>Eumalacostraca</taxon>
        <taxon>Eucarida</taxon>
        <taxon>Decapoda</taxon>
        <taxon>Pleocyemata</taxon>
        <taxon>Brachyura</taxon>
        <taxon>Eubrachyura</taxon>
        <taxon>Portunoidea</taxon>
        <taxon>Portunidae</taxon>
        <taxon>Portuninae</taxon>
        <taxon>Scylla</taxon>
    </lineage>
</organism>
<evidence type="ECO:0000313" key="3">
    <source>
        <dbReference type="Proteomes" id="UP001487740"/>
    </source>
</evidence>
<comment type="caution">
    <text evidence="2">The sequence shown here is derived from an EMBL/GenBank/DDBJ whole genome shotgun (WGS) entry which is preliminary data.</text>
</comment>
<name>A0AAW0USW2_SCYPA</name>